<comment type="caution">
    <text evidence="1">The sequence shown here is derived from an EMBL/GenBank/DDBJ whole genome shotgun (WGS) entry which is preliminary data.</text>
</comment>
<accession>A0ABQ2RS62</accession>
<dbReference type="Proteomes" id="UP000634308">
    <property type="component" value="Unassembled WGS sequence"/>
</dbReference>
<gene>
    <name evidence="1" type="ORF">GCM10008959_25140</name>
</gene>
<reference evidence="2" key="1">
    <citation type="journal article" date="2019" name="Int. J. Syst. Evol. Microbiol.">
        <title>The Global Catalogue of Microorganisms (GCM) 10K type strain sequencing project: providing services to taxonomists for standard genome sequencing and annotation.</title>
        <authorList>
            <consortium name="The Broad Institute Genomics Platform"/>
            <consortium name="The Broad Institute Genome Sequencing Center for Infectious Disease"/>
            <person name="Wu L."/>
            <person name="Ma J."/>
        </authorList>
    </citation>
    <scope>NUCLEOTIDE SEQUENCE [LARGE SCALE GENOMIC DNA]</scope>
    <source>
        <strain evidence="2">JCM 31404</strain>
    </source>
</reference>
<protein>
    <submittedName>
        <fullName evidence="1">Uncharacterized protein</fullName>
    </submittedName>
</protein>
<name>A0ABQ2RS62_9DEIO</name>
<evidence type="ECO:0000313" key="1">
    <source>
        <dbReference type="EMBL" id="GGR62173.1"/>
    </source>
</evidence>
<organism evidence="1 2">
    <name type="scientific">Deinococcus seoulensis</name>
    <dbReference type="NCBI Taxonomy" id="1837379"/>
    <lineage>
        <taxon>Bacteria</taxon>
        <taxon>Thermotogati</taxon>
        <taxon>Deinococcota</taxon>
        <taxon>Deinococci</taxon>
        <taxon>Deinococcales</taxon>
        <taxon>Deinococcaceae</taxon>
        <taxon>Deinococcus</taxon>
    </lineage>
</organism>
<keyword evidence="2" id="KW-1185">Reference proteome</keyword>
<sequence>MPRSRLFTPEELMPPHLIPDDLRPFRFTPGEAHAILDALPHLKPGGNWVFQALVNKVMPLDEIKASAGI</sequence>
<dbReference type="EMBL" id="BMQM01000017">
    <property type="protein sequence ID" value="GGR62173.1"/>
    <property type="molecule type" value="Genomic_DNA"/>
</dbReference>
<proteinExistence type="predicted"/>
<evidence type="ECO:0000313" key="2">
    <source>
        <dbReference type="Proteomes" id="UP000634308"/>
    </source>
</evidence>